<dbReference type="SMART" id="SM01008">
    <property type="entry name" value="Ald_Xan_dh_C"/>
    <property type="match status" value="1"/>
</dbReference>
<dbReference type="SUPFAM" id="SSF56003">
    <property type="entry name" value="Molybdenum cofactor-binding domain"/>
    <property type="match status" value="2"/>
</dbReference>
<reference evidence="3 4" key="1">
    <citation type="submission" date="2017-01" db="EMBL/GenBank/DDBJ databases">
        <title>Complete genome sequence of esterase-producing bacterium Croceicoccus marinus E4A9.</title>
        <authorList>
            <person name="Wu Y.-H."/>
            <person name="Cheng H."/>
            <person name="Xu L."/>
            <person name="Huo Y.-Y."/>
            <person name="Wang C.-S."/>
            <person name="Xu X.-W."/>
        </authorList>
    </citation>
    <scope>NUCLEOTIDE SEQUENCE [LARGE SCALE GENOMIC DNA]</scope>
    <source>
        <strain evidence="3 4">E4A9</strain>
    </source>
</reference>
<protein>
    <recommendedName>
        <fullName evidence="2">Aldehyde oxidase/xanthine dehydrogenase a/b hammerhead domain-containing protein</fullName>
    </recommendedName>
</protein>
<dbReference type="InterPro" id="IPR052516">
    <property type="entry name" value="N-heterocyclic_Hydroxylase"/>
</dbReference>
<evidence type="ECO:0000313" key="4">
    <source>
        <dbReference type="Proteomes" id="UP000195807"/>
    </source>
</evidence>
<dbReference type="RefSeq" id="WP_066847001.1">
    <property type="nucleotide sequence ID" value="NZ_CP019602.1"/>
</dbReference>
<feature type="compositionally biased region" description="Low complexity" evidence="1">
    <location>
        <begin position="801"/>
        <end position="821"/>
    </location>
</feature>
<dbReference type="Proteomes" id="UP000195807">
    <property type="component" value="Chromosome"/>
</dbReference>
<accession>A0A1Z1FDR0</accession>
<dbReference type="Pfam" id="PF20256">
    <property type="entry name" value="MoCoBD_2"/>
    <property type="match status" value="1"/>
</dbReference>
<feature type="compositionally biased region" description="Basic and acidic residues" evidence="1">
    <location>
        <begin position="10"/>
        <end position="21"/>
    </location>
</feature>
<dbReference type="Gene3D" id="3.30.365.10">
    <property type="entry name" value="Aldehyde oxidase/xanthine dehydrogenase, molybdopterin binding domain"/>
    <property type="match status" value="4"/>
</dbReference>
<dbReference type="GO" id="GO:0016491">
    <property type="term" value="F:oxidoreductase activity"/>
    <property type="evidence" value="ECO:0007669"/>
    <property type="project" value="InterPro"/>
</dbReference>
<proteinExistence type="predicted"/>
<dbReference type="PANTHER" id="PTHR47495:SF2">
    <property type="entry name" value="ALDEHYDE DEHYDROGENASE"/>
    <property type="match status" value="1"/>
</dbReference>
<dbReference type="InterPro" id="IPR046867">
    <property type="entry name" value="AldOxase/xan_DH_MoCoBD2"/>
</dbReference>
<dbReference type="InterPro" id="IPR036856">
    <property type="entry name" value="Ald_Oxase/Xan_DH_a/b_sf"/>
</dbReference>
<dbReference type="InterPro" id="IPR008274">
    <property type="entry name" value="AldOxase/xan_DH_MoCoBD1"/>
</dbReference>
<dbReference type="InterPro" id="IPR000674">
    <property type="entry name" value="Ald_Oxase/Xan_DH_a/b"/>
</dbReference>
<dbReference type="PANTHER" id="PTHR47495">
    <property type="entry name" value="ALDEHYDE DEHYDROGENASE"/>
    <property type="match status" value="1"/>
</dbReference>
<keyword evidence="4" id="KW-1185">Reference proteome</keyword>
<feature type="region of interest" description="Disordered" evidence="1">
    <location>
        <begin position="1"/>
        <end position="24"/>
    </location>
</feature>
<dbReference type="AlphaFoldDB" id="A0A1Z1FDR0"/>
<dbReference type="SUPFAM" id="SSF54665">
    <property type="entry name" value="CO dehydrogenase molybdoprotein N-domain-like"/>
    <property type="match status" value="1"/>
</dbReference>
<dbReference type="InterPro" id="IPR037165">
    <property type="entry name" value="AldOxase/xan_DH_Mopterin-bd_sf"/>
</dbReference>
<feature type="region of interest" description="Disordered" evidence="1">
    <location>
        <begin position="801"/>
        <end position="848"/>
    </location>
</feature>
<organism evidence="3 4">
    <name type="scientific">Croceicoccus marinus</name>
    <dbReference type="NCBI Taxonomy" id="450378"/>
    <lineage>
        <taxon>Bacteria</taxon>
        <taxon>Pseudomonadati</taxon>
        <taxon>Pseudomonadota</taxon>
        <taxon>Alphaproteobacteria</taxon>
        <taxon>Sphingomonadales</taxon>
        <taxon>Erythrobacteraceae</taxon>
        <taxon>Croceicoccus</taxon>
    </lineage>
</organism>
<sequence>MTPPPPEPDSADKRKPRDRAGPHVTRRNLMIAGAAGGGIIAIWALMPRDYPVPLSAGEAEHAFNAWIKVGRDGVVTVAVPELEMGQGSTTLFPRIAAQELGADWRQVAVEPAAISAAYADPVLAARWSGLWSASWLGSANRLGLADDPDDYLVERHAETERLMATAEGTGIAAYEMKLREAAAAVRTVLAMAAAERWDVNFEECTAEAGFITHQDKSLRFGELVDEAARLTPPDPVPLRPDPASATMPELTGNAALGEAGYFVRLDAPSKVDGSYPFAADIRIPDLVYAATAHGPLADSELDSFDADANDGAARRVIGYLGRVEGPGWLACVATSQWAAEKALGLMKPRFRPGRALPDDARIQSALDQAMAEGAPEVIHQRADPLPALQGMGVTEASYSFAPQIHGTIETASATARIMDGRLSLWMATQAPGAARRAAAEALGIPESDVVVLPVGAGGSFDARLEVAIAREVAAIAFAIGRPVQLTYSRWQEHLRALPLPPARIDCRALVGQRGTIRAWHSRIARPAAARQMHARLDEGLRPEAAMEAASGLVDPPALMGHAPPYAIPELLVDCVPADIGVPVGRLRGNGEIHPCFAAECFVDEVARANGEEPLSFRVAMLGDNPRLFACLQGAAQIAGWDGGSDGSSQGLACWQMADPAGRPEGGGYIAVIANARLGSSEAGGGVEVSSLSAHVDIGRIIDYDLALQQIEGGLLYGMALALGMAVGFDGGLVRERTLGALNLPQLSRMPEISVAFADSLAPPFDPGEIGVVAAPPAIANALRAATGSRYRTMPIRVSASQLAPANPPQQADAAADAALEPAAEDAAPDSAAPAYDEPVELPDGSMAR</sequence>
<name>A0A1Z1FDR0_9SPHN</name>
<evidence type="ECO:0000313" key="3">
    <source>
        <dbReference type="EMBL" id="ARU16856.1"/>
    </source>
</evidence>
<evidence type="ECO:0000259" key="2">
    <source>
        <dbReference type="SMART" id="SM01008"/>
    </source>
</evidence>
<feature type="domain" description="Aldehyde oxidase/xanthine dehydrogenase a/b hammerhead" evidence="2">
    <location>
        <begin position="272"/>
        <end position="354"/>
    </location>
</feature>
<dbReference type="KEGG" id="cman:A9D14_12610"/>
<dbReference type="EMBL" id="CP019602">
    <property type="protein sequence ID" value="ARU16856.1"/>
    <property type="molecule type" value="Genomic_DNA"/>
</dbReference>
<dbReference type="Pfam" id="PF02738">
    <property type="entry name" value="MoCoBD_1"/>
    <property type="match status" value="1"/>
</dbReference>
<gene>
    <name evidence="3" type="ORF">A9D14_12610</name>
</gene>
<evidence type="ECO:0000256" key="1">
    <source>
        <dbReference type="SAM" id="MobiDB-lite"/>
    </source>
</evidence>
<dbReference type="STRING" id="450378.GCA_001661675_02531"/>